<evidence type="ECO:0000313" key="4">
    <source>
        <dbReference type="Proteomes" id="UP001497527"/>
    </source>
</evidence>
<accession>A0ABP1F213</accession>
<evidence type="ECO:0000256" key="1">
    <source>
        <dbReference type="SAM" id="SignalP"/>
    </source>
</evidence>
<feature type="signal peptide" evidence="1">
    <location>
        <begin position="1"/>
        <end position="33"/>
    </location>
</feature>
<evidence type="ECO:0000259" key="2">
    <source>
        <dbReference type="Pfam" id="PF01433"/>
    </source>
</evidence>
<keyword evidence="4" id="KW-1185">Reference proteome</keyword>
<dbReference type="Gene3D" id="1.10.390.10">
    <property type="entry name" value="Neutral Protease Domain 2"/>
    <property type="match status" value="1"/>
</dbReference>
<dbReference type="Pfam" id="PF01433">
    <property type="entry name" value="Peptidase_M1"/>
    <property type="match status" value="1"/>
</dbReference>
<keyword evidence="1" id="KW-0732">Signal</keyword>
<dbReference type="PANTHER" id="PTHR45726">
    <property type="entry name" value="LEUKOTRIENE A-4 HYDROLASE"/>
    <property type="match status" value="1"/>
</dbReference>
<dbReference type="CDD" id="cd09604">
    <property type="entry name" value="M1_APN_like"/>
    <property type="match status" value="1"/>
</dbReference>
<reference evidence="3 4" key="1">
    <citation type="submission" date="2024-05" db="EMBL/GenBank/DDBJ databases">
        <authorList>
            <person name="Duchaud E."/>
        </authorList>
    </citation>
    <scope>NUCLEOTIDE SEQUENCE [LARGE SCALE GENOMIC DNA]</scope>
    <source>
        <strain evidence="3">Ena-SAMPLE-TAB-13-05-2024-13:56:06:370-140308</strain>
    </source>
</reference>
<evidence type="ECO:0000313" key="3">
    <source>
        <dbReference type="EMBL" id="CAL2102345.1"/>
    </source>
</evidence>
<comment type="caution">
    <text evidence="3">The sequence shown here is derived from an EMBL/GenBank/DDBJ whole genome shotgun (WGS) entry which is preliminary data.</text>
</comment>
<dbReference type="SUPFAM" id="SSF55486">
    <property type="entry name" value="Metalloproteases ('zincins'), catalytic domain"/>
    <property type="match status" value="1"/>
</dbReference>
<dbReference type="InterPro" id="IPR014782">
    <property type="entry name" value="Peptidase_M1_dom"/>
</dbReference>
<gene>
    <name evidence="3" type="ORF">T190423A01A_20096</name>
</gene>
<feature type="domain" description="Peptidase M1 membrane alanine aminopeptidase" evidence="2">
    <location>
        <begin position="371"/>
        <end position="521"/>
    </location>
</feature>
<dbReference type="PANTHER" id="PTHR45726:SF3">
    <property type="entry name" value="LEUKOTRIENE A-4 HYDROLASE"/>
    <property type="match status" value="1"/>
</dbReference>
<protein>
    <submittedName>
        <fullName evidence="3">Peptidase M1</fullName>
    </submittedName>
</protein>
<dbReference type="InterPro" id="IPR034015">
    <property type="entry name" value="M1_LTA4H"/>
</dbReference>
<name>A0ABP1F213_9FLAO</name>
<feature type="chain" id="PRO_5046889819" evidence="1">
    <location>
        <begin position="34"/>
        <end position="626"/>
    </location>
</feature>
<proteinExistence type="predicted"/>
<dbReference type="Proteomes" id="UP001497527">
    <property type="component" value="Unassembled WGS sequence"/>
</dbReference>
<sequence length="626" mass="71688">MFNALFLMKHTTKIYNMKKILFGLSLLSMVACASNKQMSHKGQTDDKGYWQQHADYTMDIDMDVKTYQYKGTQKLVYTNNSPDVLNKVYYHLYFNAFQPNSQMDIRSRNIADPDGRVGDRISKLTPSEIGYIKVGSLKQNGVAVSHETVGTILEVTLNQPIQPGESVTFDMIFDAQVPKQIRRSGRNSKEGVALSMTQWYPKMAEYDFEGWHTPPYLGREFHGVWGNFDVTLHIDKNYVVGGSGYLQNPQEVGHGYENKGEKLNLPSGSKLTWKFNAPNVHDFTWAADPDYTHDVYKMKNGVDLHFLYKKTLDAQFLENWKKLQPKTADLMKYFSEHIGPYPYKQYSVIQGGDGGMEYAMCTLITGKRKWGSLFGVTAHELAHTWFQFLLATNESKHPWMDEGFTTYISNKAENEILNEGKENPHSGSYRGYNYVVKNNIEEPLSTHADRYHLNTAYGVASYSKGNIFLSQLEYIIGAENVANTLKKYFNDFSFKHPTPNDIKRTAEKVSGIHLDWYLNEWTQTTHTIDYGIKSVNGKEITLERIGKMPMPIDIEVTYKDGSKEMFNIPLRMMRGEKPGTAKKLEDWTFAHPTYSFSTKKDIKSVEIDPSKLMADINLENNTVTVE</sequence>
<dbReference type="EMBL" id="CAXJIO010000011">
    <property type="protein sequence ID" value="CAL2102345.1"/>
    <property type="molecule type" value="Genomic_DNA"/>
</dbReference>
<organism evidence="3 4">
    <name type="scientific">Tenacibaculum polynesiense</name>
    <dbReference type="NCBI Taxonomy" id="3137857"/>
    <lineage>
        <taxon>Bacteria</taxon>
        <taxon>Pseudomonadati</taxon>
        <taxon>Bacteroidota</taxon>
        <taxon>Flavobacteriia</taxon>
        <taxon>Flavobacteriales</taxon>
        <taxon>Flavobacteriaceae</taxon>
        <taxon>Tenacibaculum</taxon>
    </lineage>
</organism>
<dbReference type="InterPro" id="IPR027268">
    <property type="entry name" value="Peptidase_M4/M1_CTD_sf"/>
</dbReference>